<evidence type="ECO:0000256" key="3">
    <source>
        <dbReference type="ARBA" id="ARBA00022692"/>
    </source>
</evidence>
<dbReference type="InterPro" id="IPR036259">
    <property type="entry name" value="MFS_trans_sf"/>
</dbReference>
<feature type="transmembrane region" description="Helical" evidence="6">
    <location>
        <begin position="116"/>
        <end position="137"/>
    </location>
</feature>
<dbReference type="PANTHER" id="PTHR23508">
    <property type="entry name" value="CARBOXYLIC ACID TRANSPORTER PROTEIN HOMOLOG"/>
    <property type="match status" value="1"/>
</dbReference>
<proteinExistence type="predicted"/>
<dbReference type="Pfam" id="PF00083">
    <property type="entry name" value="Sugar_tr"/>
    <property type="match status" value="1"/>
</dbReference>
<comment type="subcellular location">
    <subcellularLocation>
        <location evidence="1">Cell membrane</location>
        <topology evidence="1">Multi-pass membrane protein</topology>
    </subcellularLocation>
</comment>
<dbReference type="Proteomes" id="UP000064514">
    <property type="component" value="Unassembled WGS sequence"/>
</dbReference>
<dbReference type="SUPFAM" id="SSF103473">
    <property type="entry name" value="MFS general substrate transporter"/>
    <property type="match status" value="1"/>
</dbReference>
<evidence type="ECO:0000256" key="2">
    <source>
        <dbReference type="ARBA" id="ARBA00022448"/>
    </source>
</evidence>
<feature type="transmembrane region" description="Helical" evidence="6">
    <location>
        <begin position="316"/>
        <end position="333"/>
    </location>
</feature>
<feature type="transmembrane region" description="Helical" evidence="6">
    <location>
        <begin position="21"/>
        <end position="43"/>
    </location>
</feature>
<feature type="transmembrane region" description="Helical" evidence="6">
    <location>
        <begin position="405"/>
        <end position="425"/>
    </location>
</feature>
<dbReference type="InterPro" id="IPR005828">
    <property type="entry name" value="MFS_sugar_transport-like"/>
</dbReference>
<dbReference type="Gene3D" id="1.20.1250.20">
    <property type="entry name" value="MFS general substrate transporter like domains"/>
    <property type="match status" value="1"/>
</dbReference>
<feature type="transmembrane region" description="Helical" evidence="6">
    <location>
        <begin position="339"/>
        <end position="364"/>
    </location>
</feature>
<evidence type="ECO:0000256" key="1">
    <source>
        <dbReference type="ARBA" id="ARBA00004651"/>
    </source>
</evidence>
<feature type="transmembrane region" description="Helical" evidence="6">
    <location>
        <begin position="376"/>
        <end position="399"/>
    </location>
</feature>
<feature type="transmembrane region" description="Helical" evidence="6">
    <location>
        <begin position="90"/>
        <end position="110"/>
    </location>
</feature>
<dbReference type="STRING" id="709323.GCA_001047135_00724"/>
<reference evidence="8" key="1">
    <citation type="journal article" date="2015" name="BMC Genomics">
        <title>Comparative genomics of Fructobacillus spp. and Leuconostoc spp. reveals niche-specific evolution of Fructobacillus spp.</title>
        <authorList>
            <person name="Endo A."/>
            <person name="Tanizawa Y."/>
            <person name="Tanaka N."/>
            <person name="Maeno S."/>
            <person name="Kumar H."/>
            <person name="Shiwa Y."/>
            <person name="Okada S."/>
            <person name="Yoshikawa H."/>
            <person name="Dicks L."/>
            <person name="Nakagawa J."/>
            <person name="Arita M."/>
        </authorList>
    </citation>
    <scope>NUCLEOTIDE SEQUENCE [LARGE SCALE GENOMIC DNA]</scope>
    <source>
        <strain evidence="8">F214-1</strain>
    </source>
</reference>
<dbReference type="AlphaFoldDB" id="A0A3F3HA23"/>
<dbReference type="PANTHER" id="PTHR23508:SF10">
    <property type="entry name" value="CARBOXYLIC ACID TRANSPORTER PROTEIN HOMOLOG"/>
    <property type="match status" value="1"/>
</dbReference>
<dbReference type="GO" id="GO:0005886">
    <property type="term" value="C:plasma membrane"/>
    <property type="evidence" value="ECO:0007669"/>
    <property type="project" value="UniProtKB-SubCell"/>
</dbReference>
<evidence type="ECO:0000313" key="8">
    <source>
        <dbReference type="EMBL" id="GAP04180.1"/>
    </source>
</evidence>
<feature type="transmembrane region" description="Helical" evidence="6">
    <location>
        <begin position="177"/>
        <end position="194"/>
    </location>
</feature>
<evidence type="ECO:0000256" key="5">
    <source>
        <dbReference type="ARBA" id="ARBA00023136"/>
    </source>
</evidence>
<keyword evidence="2" id="KW-0813">Transport</keyword>
<dbReference type="EMBL" id="DF968080">
    <property type="protein sequence ID" value="GAP04180.1"/>
    <property type="molecule type" value="Genomic_DNA"/>
</dbReference>
<sequence>MDQVSVSQLESRMNTSSASPLFYKVFTLVAAGMILDAADVYLVSAVNSVLLKNHFATLAQGSMFLSAGFMGLFFGSLLAGYIGDHFGRRIAYQSNLLLFGSMTLLGALAPNIWTLIVLRFLAAIGLGAEIVTGFSLVNEFAPIASRGKWSGLVSVIANSAAPLTLLLSAYVIPHYSWRMMFVIVGGLSLLLWIVRRGFPESPRWLISKKRYQEAAVIIDRLNQDRDGLTDRSQQSTVEEPAKQATSIKRGLLVAIVAVSAINLVQYTFTSWMPTLLVKQGVAVAHSLVFSAVMMVGAPFGALLGASLVDWLGRKKVIITTFIFTAVWGLIYANQRQAEAVMVVGFILVLAIYVLMASIVSVYVAELFPTTFRFRGAGIANAVAKILTVFTPYVVAFALTYLKASVIFWFIAAVALIAAVIVAIFGPETKKVAIE</sequence>
<dbReference type="InterPro" id="IPR020846">
    <property type="entry name" value="MFS_dom"/>
</dbReference>
<dbReference type="RefSeq" id="WP_059393613.1">
    <property type="nucleotide sequence ID" value="NZ_DF968080.1"/>
</dbReference>
<feature type="transmembrane region" description="Helical" evidence="6">
    <location>
        <begin position="250"/>
        <end position="268"/>
    </location>
</feature>
<gene>
    <name evidence="8" type="ORF">FTRO_0031210</name>
</gene>
<feature type="transmembrane region" description="Helical" evidence="6">
    <location>
        <begin position="63"/>
        <end position="83"/>
    </location>
</feature>
<dbReference type="GO" id="GO:0046943">
    <property type="term" value="F:carboxylic acid transmembrane transporter activity"/>
    <property type="evidence" value="ECO:0007669"/>
    <property type="project" value="TreeGrafter"/>
</dbReference>
<keyword evidence="4 6" id="KW-1133">Transmembrane helix</keyword>
<keyword evidence="3 6" id="KW-0812">Transmembrane</keyword>
<dbReference type="CDD" id="cd17316">
    <property type="entry name" value="MFS_SV2_like"/>
    <property type="match status" value="1"/>
</dbReference>
<evidence type="ECO:0000256" key="6">
    <source>
        <dbReference type="SAM" id="Phobius"/>
    </source>
</evidence>
<feature type="transmembrane region" description="Helical" evidence="6">
    <location>
        <begin position="280"/>
        <end position="304"/>
    </location>
</feature>
<accession>A0A3F3HA23</accession>
<protein>
    <submittedName>
        <fullName evidence="8">Major facilitator superfamily permease</fullName>
    </submittedName>
</protein>
<name>A0A3F3HA23_9LACO</name>
<evidence type="ECO:0000256" key="4">
    <source>
        <dbReference type="ARBA" id="ARBA00022989"/>
    </source>
</evidence>
<feature type="transmembrane region" description="Helical" evidence="6">
    <location>
        <begin position="149"/>
        <end position="171"/>
    </location>
</feature>
<feature type="domain" description="Major facilitator superfamily (MFS) profile" evidence="7">
    <location>
        <begin position="25"/>
        <end position="429"/>
    </location>
</feature>
<keyword evidence="5 6" id="KW-0472">Membrane</keyword>
<dbReference type="PROSITE" id="PS50850">
    <property type="entry name" value="MFS"/>
    <property type="match status" value="1"/>
</dbReference>
<organism evidence="8">
    <name type="scientific">Fructobacillus tropaeoli</name>
    <dbReference type="NCBI Taxonomy" id="709323"/>
    <lineage>
        <taxon>Bacteria</taxon>
        <taxon>Bacillati</taxon>
        <taxon>Bacillota</taxon>
        <taxon>Bacilli</taxon>
        <taxon>Lactobacillales</taxon>
        <taxon>Lactobacillaceae</taxon>
        <taxon>Fructobacillus</taxon>
    </lineage>
</organism>
<evidence type="ECO:0000259" key="7">
    <source>
        <dbReference type="PROSITE" id="PS50850"/>
    </source>
</evidence>